<organism evidence="13 14">
    <name type="scientific">Coemansia thaxteri</name>
    <dbReference type="NCBI Taxonomy" id="2663907"/>
    <lineage>
        <taxon>Eukaryota</taxon>
        <taxon>Fungi</taxon>
        <taxon>Fungi incertae sedis</taxon>
        <taxon>Zoopagomycota</taxon>
        <taxon>Kickxellomycotina</taxon>
        <taxon>Kickxellomycetes</taxon>
        <taxon>Kickxellales</taxon>
        <taxon>Kickxellaceae</taxon>
        <taxon>Coemansia</taxon>
    </lineage>
</organism>
<keyword evidence="7 11" id="KW-0368">Histidine biosynthesis</keyword>
<evidence type="ECO:0000256" key="7">
    <source>
        <dbReference type="ARBA" id="ARBA00023102"/>
    </source>
</evidence>
<dbReference type="PANTHER" id="PTHR43090">
    <property type="entry name" value="1-(5-PHOSPHORIBOSYL)-5-[(5-PHOSPHORIBOSYLAMINO)METHYLIDENEAMINO] IMIDAZOLE-4-CARBOXAMIDE ISOMERASE"/>
    <property type="match status" value="1"/>
</dbReference>
<dbReference type="GO" id="GO:0000162">
    <property type="term" value="P:L-tryptophan biosynthetic process"/>
    <property type="evidence" value="ECO:0007669"/>
    <property type="project" value="TreeGrafter"/>
</dbReference>
<keyword evidence="12" id="KW-0963">Cytoplasm</keyword>
<evidence type="ECO:0000256" key="6">
    <source>
        <dbReference type="ARBA" id="ARBA00022605"/>
    </source>
</evidence>
<comment type="catalytic activity">
    <reaction evidence="1 12">
        <text>1-(5-phospho-beta-D-ribosyl)-5-[(5-phospho-beta-D-ribosylamino)methylideneamino]imidazole-4-carboxamide = 5-[(5-phospho-1-deoxy-D-ribulos-1-ylimino)methylamino]-1-(5-phospho-beta-D-ribosyl)imidazole-4-carboxamide</text>
        <dbReference type="Rhea" id="RHEA:15469"/>
        <dbReference type="ChEBI" id="CHEBI:58435"/>
        <dbReference type="ChEBI" id="CHEBI:58525"/>
        <dbReference type="EC" id="5.3.1.16"/>
    </reaction>
</comment>
<comment type="similarity">
    <text evidence="3 11">Belongs to the HisA/HisF family.</text>
</comment>
<dbReference type="GO" id="GO:0005737">
    <property type="term" value="C:cytoplasm"/>
    <property type="evidence" value="ECO:0007669"/>
    <property type="project" value="UniProtKB-SubCell"/>
</dbReference>
<dbReference type="Proteomes" id="UP001150907">
    <property type="component" value="Unassembled WGS sequence"/>
</dbReference>
<comment type="subcellular location">
    <subcellularLocation>
        <location evidence="12">Cytoplasm</location>
    </subcellularLocation>
</comment>
<dbReference type="InterPro" id="IPR013785">
    <property type="entry name" value="Aldolase_TIM"/>
</dbReference>
<evidence type="ECO:0000256" key="12">
    <source>
        <dbReference type="RuleBase" id="RU364022"/>
    </source>
</evidence>
<dbReference type="InterPro" id="IPR006062">
    <property type="entry name" value="His_biosynth"/>
</dbReference>
<evidence type="ECO:0000256" key="11">
    <source>
        <dbReference type="RuleBase" id="RU003657"/>
    </source>
</evidence>
<name>A0A9W8BNY7_9FUNG</name>
<dbReference type="NCBIfam" id="TIGR02129">
    <property type="entry name" value="hisA_euk"/>
    <property type="match status" value="1"/>
</dbReference>
<dbReference type="Gene3D" id="3.20.20.70">
    <property type="entry name" value="Aldolase class I"/>
    <property type="match status" value="1"/>
</dbReference>
<dbReference type="InterPro" id="IPR044524">
    <property type="entry name" value="Isoase_HisA-like"/>
</dbReference>
<dbReference type="FunFam" id="3.20.20.70:FF:000110">
    <property type="entry name" value="1-(5-phosphoribosyl)-5-[(5-phosphoribosylamino)methylideneamino] imidazole-4-carboxamide isomerase, chloroplastic"/>
    <property type="match status" value="1"/>
</dbReference>
<dbReference type="AlphaFoldDB" id="A0A9W8BNY7"/>
<dbReference type="EC" id="5.3.1.16" evidence="4 12"/>
<keyword evidence="14" id="KW-1185">Reference proteome</keyword>
<evidence type="ECO:0000256" key="3">
    <source>
        <dbReference type="ARBA" id="ARBA00009667"/>
    </source>
</evidence>
<reference evidence="13" key="1">
    <citation type="submission" date="2022-07" db="EMBL/GenBank/DDBJ databases">
        <title>Phylogenomic reconstructions and comparative analyses of Kickxellomycotina fungi.</title>
        <authorList>
            <person name="Reynolds N.K."/>
            <person name="Stajich J.E."/>
            <person name="Barry K."/>
            <person name="Grigoriev I.V."/>
            <person name="Crous P."/>
            <person name="Smith M.E."/>
        </authorList>
    </citation>
    <scope>NUCLEOTIDE SEQUENCE</scope>
    <source>
        <strain evidence="13">IMI 214461</strain>
    </source>
</reference>
<dbReference type="Pfam" id="PF00977">
    <property type="entry name" value="His_biosynth"/>
    <property type="match status" value="1"/>
</dbReference>
<evidence type="ECO:0000256" key="10">
    <source>
        <dbReference type="ARBA" id="ARBA00031376"/>
    </source>
</evidence>
<proteinExistence type="inferred from homology"/>
<dbReference type="GO" id="GO:0003949">
    <property type="term" value="F:1-(5-phosphoribosyl)-5-[(5-phosphoribosylamino)methylideneamino]imidazole-4-carboxamide isomerase activity"/>
    <property type="evidence" value="ECO:0007669"/>
    <property type="project" value="UniProtKB-EC"/>
</dbReference>
<protein>
    <recommendedName>
        <fullName evidence="5 12">1-(5-phosphoribosyl)-5-[(5-phosphoribosylamino)methylideneamino] imidazole-4-carboxamide isomerase</fullName>
        <ecNumber evidence="4 12">5.3.1.16</ecNumber>
    </recommendedName>
    <alternativeName>
        <fullName evidence="10 12">5-proFAR isomerase</fullName>
    </alternativeName>
    <alternativeName>
        <fullName evidence="9 12">Phosphoribosylformimino-5-aminoimidazole carboxamide ribotide isomerase</fullName>
    </alternativeName>
</protein>
<evidence type="ECO:0000313" key="13">
    <source>
        <dbReference type="EMBL" id="KAJ2008118.1"/>
    </source>
</evidence>
<evidence type="ECO:0000256" key="9">
    <source>
        <dbReference type="ARBA" id="ARBA00030547"/>
    </source>
</evidence>
<sequence>MPSHSQFRPCIDIHAGAVKQIVGGSLRDGDAAALRTNFVSPHAPAHFSRLFRQHALGGGHVIMLGAGNDDAAAEALRAWPGALQVGGGVTAANAREWLARGAAKVIVTSWVFPAAALSLPRLAELSALVGRDRLVVDLSCRRRTDPVTGAPAWVVATDRWQTPTDVAIAEAPLRQIAQFCSEFLVHAADVEGLCQGIDGELVALLAQISPIPVTYAGGAHRLDDLALVSRLSGGRVDLTIGSALDIFGGDQIKLADCVRWNRTGQLPAEEDEEKQ</sequence>
<evidence type="ECO:0000256" key="8">
    <source>
        <dbReference type="ARBA" id="ARBA00023235"/>
    </source>
</evidence>
<comment type="caution">
    <text evidence="13">The sequence shown here is derived from an EMBL/GenBank/DDBJ whole genome shotgun (WGS) entry which is preliminary data.</text>
</comment>
<evidence type="ECO:0000256" key="5">
    <source>
        <dbReference type="ARBA" id="ARBA00018464"/>
    </source>
</evidence>
<keyword evidence="6 11" id="KW-0028">Amino-acid biosynthesis</keyword>
<dbReference type="OrthoDB" id="446074at2759"/>
<accession>A0A9W8BNY7</accession>
<keyword evidence="8 12" id="KW-0413">Isomerase</keyword>
<evidence type="ECO:0000256" key="4">
    <source>
        <dbReference type="ARBA" id="ARBA00012550"/>
    </source>
</evidence>
<evidence type="ECO:0000313" key="14">
    <source>
        <dbReference type="Proteomes" id="UP001150907"/>
    </source>
</evidence>
<comment type="pathway">
    <text evidence="2 12">Amino-acid biosynthesis; L-histidine biosynthesis; L-histidine from 5-phospho-alpha-D-ribose 1-diphosphate: step 4/9.</text>
</comment>
<dbReference type="InterPro" id="IPR011060">
    <property type="entry name" value="RibuloseP-bd_barrel"/>
</dbReference>
<dbReference type="PANTHER" id="PTHR43090:SF2">
    <property type="entry name" value="1-(5-PHOSPHORIBOSYL)-5-[(5-PHOSPHORIBOSYLAMINO)METHYLIDENEAMINO] IMIDAZOLE-4-CARBOXAMIDE ISOMERASE"/>
    <property type="match status" value="1"/>
</dbReference>
<dbReference type="CDD" id="cd04723">
    <property type="entry name" value="HisA_HisF"/>
    <property type="match status" value="1"/>
</dbReference>
<evidence type="ECO:0000256" key="1">
    <source>
        <dbReference type="ARBA" id="ARBA00000901"/>
    </source>
</evidence>
<dbReference type="SUPFAM" id="SSF51366">
    <property type="entry name" value="Ribulose-phoshate binding barrel"/>
    <property type="match status" value="1"/>
</dbReference>
<gene>
    <name evidence="13" type="primary">HIS6</name>
    <name evidence="13" type="ORF">H4R26_000393</name>
</gene>
<dbReference type="InterPro" id="IPR011858">
    <property type="entry name" value="His6/HISN3"/>
</dbReference>
<dbReference type="EMBL" id="JANBQF010000011">
    <property type="protein sequence ID" value="KAJ2008118.1"/>
    <property type="molecule type" value="Genomic_DNA"/>
</dbReference>
<evidence type="ECO:0000256" key="2">
    <source>
        <dbReference type="ARBA" id="ARBA00005133"/>
    </source>
</evidence>
<dbReference type="GO" id="GO:0000105">
    <property type="term" value="P:L-histidine biosynthetic process"/>
    <property type="evidence" value="ECO:0007669"/>
    <property type="project" value="UniProtKB-KW"/>
</dbReference>